<dbReference type="EMBL" id="QGNW01000061">
    <property type="protein sequence ID" value="RVX04483.1"/>
    <property type="molecule type" value="Genomic_DNA"/>
</dbReference>
<evidence type="ECO:0000313" key="1">
    <source>
        <dbReference type="EMBL" id="RVX04483.1"/>
    </source>
</evidence>
<dbReference type="Proteomes" id="UP000288805">
    <property type="component" value="Unassembled WGS sequence"/>
</dbReference>
<protein>
    <submittedName>
        <fullName evidence="1">Putative ribonuclease H protein</fullName>
    </submittedName>
</protein>
<organism evidence="1 2">
    <name type="scientific">Vitis vinifera</name>
    <name type="common">Grape</name>
    <dbReference type="NCBI Taxonomy" id="29760"/>
    <lineage>
        <taxon>Eukaryota</taxon>
        <taxon>Viridiplantae</taxon>
        <taxon>Streptophyta</taxon>
        <taxon>Embryophyta</taxon>
        <taxon>Tracheophyta</taxon>
        <taxon>Spermatophyta</taxon>
        <taxon>Magnoliopsida</taxon>
        <taxon>eudicotyledons</taxon>
        <taxon>Gunneridae</taxon>
        <taxon>Pentapetalae</taxon>
        <taxon>rosids</taxon>
        <taxon>Vitales</taxon>
        <taxon>Vitaceae</taxon>
        <taxon>Viteae</taxon>
        <taxon>Vitis</taxon>
    </lineage>
</organism>
<dbReference type="AlphaFoldDB" id="A0A438J694"/>
<proteinExistence type="predicted"/>
<gene>
    <name evidence="1" type="primary">VvCHDp000001_673</name>
    <name evidence="1" type="ORF">CK203_018581</name>
</gene>
<accession>A0A438J694</accession>
<reference evidence="1 2" key="1">
    <citation type="journal article" date="2018" name="PLoS Genet.">
        <title>Population sequencing reveals clonal diversity and ancestral inbreeding in the grapevine cultivar Chardonnay.</title>
        <authorList>
            <person name="Roach M.J."/>
            <person name="Johnson D.L."/>
            <person name="Bohlmann J."/>
            <person name="van Vuuren H.J."/>
            <person name="Jones S.J."/>
            <person name="Pretorius I.S."/>
            <person name="Schmidt S.A."/>
            <person name="Borneman A.R."/>
        </authorList>
    </citation>
    <scope>NUCLEOTIDE SEQUENCE [LARGE SCALE GENOMIC DNA]</scope>
    <source>
        <strain evidence="2">cv. Chardonnay</strain>
        <tissue evidence="1">Leaf</tissue>
    </source>
</reference>
<dbReference type="PANTHER" id="PTHR33116">
    <property type="entry name" value="REVERSE TRANSCRIPTASE ZINC-BINDING DOMAIN-CONTAINING PROTEIN-RELATED-RELATED"/>
    <property type="match status" value="1"/>
</dbReference>
<comment type="caution">
    <text evidence="1">The sequence shown here is derived from an EMBL/GenBank/DDBJ whole genome shotgun (WGS) entry which is preliminary data.</text>
</comment>
<sequence>MWKRQYISKGGRITLIRSTLSNLPIYFMSIFQLPRAIRMRLEKIQRDFLWGGGALEQKPHLARWPIVCKDKSIGGWGLRALVIRRKYREEKGGWTSCEIREAYGVGLWKAINKVGQLVTPFFGYEVGKGKNVKFWKDKWCGTSPLSEAFPSLFALATSKEAWVNKIWTAEGERRGSWTPTFNRSFNDWEMEEVGRFLCCLEEKMIRVDEEDKPKISFFAWEASWGRVLTLDRLQRGVGLWQIGVLFANSVGSRLTTSSFIVKEQVRLERLLCGQEEKGGVAFGTVMLVLGYLEG</sequence>
<dbReference type="PANTHER" id="PTHR33116:SF78">
    <property type="entry name" value="OS12G0587133 PROTEIN"/>
    <property type="match status" value="1"/>
</dbReference>
<evidence type="ECO:0000313" key="2">
    <source>
        <dbReference type="Proteomes" id="UP000288805"/>
    </source>
</evidence>
<name>A0A438J694_VITVI</name>